<dbReference type="Proteomes" id="UP000034022">
    <property type="component" value="Unassembled WGS sequence"/>
</dbReference>
<sequence>MEKTLSITISNQFFNIEEDAYESLAKYLEDIRAHYGSEEREEILSDIESSIAEKFLEKVSDKKKFINQGDVEAVIAVLGRVDEIDGDSKEKDAEANPNNFEANSEASEENYRQKRLYRDEEDVIVAGVCSGIAAYFSIDAVIVRIIFFLLIFANGIGIVAYIVLWIVMPPAKTPAQRLLMRGQPVNLKKIEEKIKEKSIKIREELKKKDPGLLKNLVAFPFKIIEAIVTFIKNIVRSLGPIIAFLIGLSVIALAICGIIGISFASGVFLFHADSPLINTNMPLEEFAKTSEYIVTAVAFYLTGLIPLIFLLLFGISCIRRKNSFKLASSLFFLVVWIAATVVFGLGLFDLVPRIQEKYESERILENNELNFLPISELPDLPIDIQIPPLPSTSTPEILTD</sequence>
<evidence type="ECO:0000313" key="10">
    <source>
        <dbReference type="EMBL" id="KKQ70928.1"/>
    </source>
</evidence>
<feature type="transmembrane region" description="Helical" evidence="7">
    <location>
        <begin position="144"/>
        <end position="167"/>
    </location>
</feature>
<feature type="transmembrane region" description="Helical" evidence="7">
    <location>
        <begin position="241"/>
        <end position="272"/>
    </location>
</feature>
<dbReference type="AlphaFoldDB" id="A0A0G0JTU5"/>
<evidence type="ECO:0000259" key="8">
    <source>
        <dbReference type="Pfam" id="PF04024"/>
    </source>
</evidence>
<organism evidence="10 11">
    <name type="scientific">Candidatus Falkowbacteria bacterium GW2011_GWE1_38_31</name>
    <dbReference type="NCBI Taxonomy" id="1618638"/>
    <lineage>
        <taxon>Bacteria</taxon>
        <taxon>Candidatus Falkowiibacteriota</taxon>
    </lineage>
</organism>
<evidence type="ECO:0000256" key="7">
    <source>
        <dbReference type="SAM" id="Phobius"/>
    </source>
</evidence>
<evidence type="ECO:0000256" key="6">
    <source>
        <dbReference type="SAM" id="MobiDB-lite"/>
    </source>
</evidence>
<feature type="domain" description="PspC-related transmembrane region" evidence="9">
    <location>
        <begin position="219"/>
        <end position="344"/>
    </location>
</feature>
<dbReference type="InterPro" id="IPR052027">
    <property type="entry name" value="PspC"/>
</dbReference>
<evidence type="ECO:0000256" key="5">
    <source>
        <dbReference type="ARBA" id="ARBA00023136"/>
    </source>
</evidence>
<dbReference type="InterPro" id="IPR007168">
    <property type="entry name" value="Phageshock_PspC_N"/>
</dbReference>
<name>A0A0G0JTU5_9BACT</name>
<evidence type="ECO:0000256" key="2">
    <source>
        <dbReference type="ARBA" id="ARBA00022475"/>
    </source>
</evidence>
<reference evidence="10" key="1">
    <citation type="journal article" date="2015" name="Nature">
        <title>rRNA introns, odd ribosomes, and small enigmatic genomes across a large radiation of phyla.</title>
        <authorList>
            <person name="Brown C.T."/>
            <person name="Hug L.A."/>
            <person name="Thomas B.C."/>
            <person name="Sharon I."/>
            <person name="Castelle C.J."/>
            <person name="Singh A."/>
            <person name="Wilkins M.J."/>
            <person name="Williams K.H."/>
            <person name="Banfield J.F."/>
        </authorList>
    </citation>
    <scope>NUCLEOTIDE SEQUENCE [LARGE SCALE GENOMIC DNA]</scope>
</reference>
<feature type="transmembrane region" description="Helical" evidence="7">
    <location>
        <begin position="330"/>
        <end position="348"/>
    </location>
</feature>
<protein>
    <submittedName>
        <fullName evidence="10">Uncharacterized protein</fullName>
    </submittedName>
</protein>
<feature type="transmembrane region" description="Helical" evidence="7">
    <location>
        <begin position="292"/>
        <end position="318"/>
    </location>
</feature>
<keyword evidence="4 7" id="KW-1133">Transmembrane helix</keyword>
<keyword evidence="2" id="KW-1003">Cell membrane</keyword>
<dbReference type="PANTHER" id="PTHR33885:SF3">
    <property type="entry name" value="PHAGE SHOCK PROTEIN C"/>
    <property type="match status" value="1"/>
</dbReference>
<evidence type="ECO:0000256" key="3">
    <source>
        <dbReference type="ARBA" id="ARBA00022692"/>
    </source>
</evidence>
<keyword evidence="3 7" id="KW-0812">Transmembrane</keyword>
<dbReference type="Pfam" id="PF04024">
    <property type="entry name" value="PspC"/>
    <property type="match status" value="1"/>
</dbReference>
<comment type="subcellular location">
    <subcellularLocation>
        <location evidence="1">Cell membrane</location>
        <topology evidence="1">Single-pass membrane protein</topology>
    </subcellularLocation>
</comment>
<dbReference type="PANTHER" id="PTHR33885">
    <property type="entry name" value="PHAGE SHOCK PROTEIN C"/>
    <property type="match status" value="1"/>
</dbReference>
<keyword evidence="5 7" id="KW-0472">Membrane</keyword>
<dbReference type="EMBL" id="LBUU01000002">
    <property type="protein sequence ID" value="KKQ70928.1"/>
    <property type="molecule type" value="Genomic_DNA"/>
</dbReference>
<proteinExistence type="predicted"/>
<evidence type="ECO:0000259" key="9">
    <source>
        <dbReference type="Pfam" id="PF22571"/>
    </source>
</evidence>
<feature type="domain" description="Phage shock protein PspC N-terminal" evidence="8">
    <location>
        <begin position="114"/>
        <end position="170"/>
    </location>
</feature>
<accession>A0A0G0JTU5</accession>
<evidence type="ECO:0000256" key="4">
    <source>
        <dbReference type="ARBA" id="ARBA00022989"/>
    </source>
</evidence>
<evidence type="ECO:0000313" key="11">
    <source>
        <dbReference type="Proteomes" id="UP000034022"/>
    </source>
</evidence>
<feature type="compositionally biased region" description="Low complexity" evidence="6">
    <location>
        <begin position="95"/>
        <end position="105"/>
    </location>
</feature>
<evidence type="ECO:0000256" key="1">
    <source>
        <dbReference type="ARBA" id="ARBA00004162"/>
    </source>
</evidence>
<comment type="caution">
    <text evidence="10">The sequence shown here is derived from an EMBL/GenBank/DDBJ whole genome shotgun (WGS) entry which is preliminary data.</text>
</comment>
<gene>
    <name evidence="10" type="ORF">US91_C0002G0007</name>
</gene>
<dbReference type="Pfam" id="PF22571">
    <property type="entry name" value="LiaI-LiaF-TM_PspC"/>
    <property type="match status" value="1"/>
</dbReference>
<feature type="region of interest" description="Disordered" evidence="6">
    <location>
        <begin position="87"/>
        <end position="107"/>
    </location>
</feature>
<dbReference type="InterPro" id="IPR054321">
    <property type="entry name" value="PspC-rel_TM"/>
</dbReference>
<dbReference type="GO" id="GO:0005886">
    <property type="term" value="C:plasma membrane"/>
    <property type="evidence" value="ECO:0007669"/>
    <property type="project" value="UniProtKB-SubCell"/>
</dbReference>
<feature type="transmembrane region" description="Helical" evidence="7">
    <location>
        <begin position="122"/>
        <end position="138"/>
    </location>
</feature>